<keyword evidence="5 11" id="KW-0812">Transmembrane</keyword>
<feature type="domain" description="Thiamin pyrophosphokinase catalytic" evidence="12">
    <location>
        <begin position="232"/>
        <end position="332"/>
    </location>
</feature>
<dbReference type="Pfam" id="PF04263">
    <property type="entry name" value="TPK_catalytic"/>
    <property type="match status" value="1"/>
</dbReference>
<evidence type="ECO:0000256" key="1">
    <source>
        <dbReference type="ARBA" id="ARBA00004651"/>
    </source>
</evidence>
<keyword evidence="6" id="KW-0547">Nucleotide-binding</keyword>
<evidence type="ECO:0000259" key="12">
    <source>
        <dbReference type="Pfam" id="PF04263"/>
    </source>
</evidence>
<sequence>MNYLEITGTLIGLLYLWLEYKASIYLWAAGIIMPAIYIFVYYHAGLYADTGINIYYLLAALYGWVLWKRGSGKAEQLPITHTPSRLLLPVSLVLIAAFSLIAWLLINYTDSNVPWTDSFITALSIIGMWMLAKKYVEQWLVWLVVDALSCGLYVYKDLYFTSGLYGFYALIAVFGYLKWKRMMPHTADSPPSGKEGAGVVGINYPLLSPDYHPEAVILANGEYPAHDLPLSLLRQTGYVVCCDGAANEYVRRGYIPDAIVGDGDSISEETKVHFANILHKDADQETNDQTKAIEFCISQGKKHILILGATGKREDHTLGNISLLMEYAQKVRVQSVTNYGVFTPAYGDATFDSLPGGQVSIFNFGSTHMRADGLAYPLREFTNWWQGTLNSASTDKFSIYANGAYLVFRSYL</sequence>
<evidence type="ECO:0000256" key="4">
    <source>
        <dbReference type="ARBA" id="ARBA00022679"/>
    </source>
</evidence>
<dbReference type="GO" id="GO:0004788">
    <property type="term" value="F:thiamine diphosphokinase activity"/>
    <property type="evidence" value="ECO:0007669"/>
    <property type="project" value="InterPro"/>
</dbReference>
<feature type="transmembrane region" description="Helical" evidence="11">
    <location>
        <begin position="112"/>
        <end position="132"/>
    </location>
</feature>
<dbReference type="Pfam" id="PF21275">
    <property type="entry name" value="Thi_PPkinase_C"/>
    <property type="match status" value="1"/>
</dbReference>
<dbReference type="InterPro" id="IPR049442">
    <property type="entry name" value="Thi_PPkinase-like_C"/>
</dbReference>
<evidence type="ECO:0000256" key="10">
    <source>
        <dbReference type="ARBA" id="ARBA00023136"/>
    </source>
</evidence>
<keyword evidence="10 11" id="KW-0472">Membrane</keyword>
<evidence type="ECO:0000256" key="3">
    <source>
        <dbReference type="ARBA" id="ARBA00022475"/>
    </source>
</evidence>
<dbReference type="Pfam" id="PF04973">
    <property type="entry name" value="NMN_transporter"/>
    <property type="match status" value="1"/>
</dbReference>
<dbReference type="NCBIfam" id="TIGR01378">
    <property type="entry name" value="thi_PPkinase"/>
    <property type="match status" value="1"/>
</dbReference>
<keyword evidence="7" id="KW-0418">Kinase</keyword>
<evidence type="ECO:0000313" key="14">
    <source>
        <dbReference type="EMBL" id="KAA6327734.1"/>
    </source>
</evidence>
<dbReference type="GO" id="GO:0005524">
    <property type="term" value="F:ATP binding"/>
    <property type="evidence" value="ECO:0007669"/>
    <property type="project" value="UniProtKB-KW"/>
</dbReference>
<accession>A0A5J4R399</accession>
<dbReference type="PANTHER" id="PTHR36122:SF2">
    <property type="entry name" value="NICOTINAMIDE RIBOSIDE TRANSPORTER PNUC"/>
    <property type="match status" value="1"/>
</dbReference>
<dbReference type="GO" id="GO:0034257">
    <property type="term" value="F:nicotinamide riboside transmembrane transporter activity"/>
    <property type="evidence" value="ECO:0007669"/>
    <property type="project" value="InterPro"/>
</dbReference>
<evidence type="ECO:0000256" key="6">
    <source>
        <dbReference type="ARBA" id="ARBA00022741"/>
    </source>
</evidence>
<proteinExistence type="predicted"/>
<dbReference type="NCBIfam" id="TIGR01528">
    <property type="entry name" value="NMN_trans_PnuC"/>
    <property type="match status" value="1"/>
</dbReference>
<comment type="caution">
    <text evidence="14">The sequence shown here is derived from an EMBL/GenBank/DDBJ whole genome shotgun (WGS) entry which is preliminary data.</text>
</comment>
<dbReference type="InterPro" id="IPR006282">
    <property type="entry name" value="Thi_PPkinase"/>
</dbReference>
<dbReference type="InterPro" id="IPR007371">
    <property type="entry name" value="TPK_catalytic"/>
</dbReference>
<keyword evidence="2" id="KW-0813">Transport</keyword>
<reference evidence="14" key="1">
    <citation type="submission" date="2019-03" db="EMBL/GenBank/DDBJ databases">
        <title>Single cell metagenomics reveals metabolic interactions within the superorganism composed of flagellate Streblomastix strix and complex community of Bacteroidetes bacteria on its surface.</title>
        <authorList>
            <person name="Treitli S.C."/>
            <person name="Kolisko M."/>
            <person name="Husnik F."/>
            <person name="Keeling P."/>
            <person name="Hampl V."/>
        </authorList>
    </citation>
    <scope>NUCLEOTIDE SEQUENCE</scope>
    <source>
        <strain evidence="14">STM</strain>
    </source>
</reference>
<feature type="transmembrane region" description="Helical" evidence="11">
    <location>
        <begin position="24"/>
        <end position="44"/>
    </location>
</feature>
<dbReference type="InterPro" id="IPR036759">
    <property type="entry name" value="TPK_catalytic_sf"/>
</dbReference>
<dbReference type="GO" id="GO:0016301">
    <property type="term" value="F:kinase activity"/>
    <property type="evidence" value="ECO:0007669"/>
    <property type="project" value="UniProtKB-KW"/>
</dbReference>
<feature type="transmembrane region" description="Helical" evidence="11">
    <location>
        <begin position="87"/>
        <end position="106"/>
    </location>
</feature>
<keyword evidence="9 11" id="KW-1133">Transmembrane helix</keyword>
<gene>
    <name evidence="14" type="ORF">EZS27_023302</name>
</gene>
<dbReference type="PANTHER" id="PTHR36122">
    <property type="entry name" value="NICOTINAMIDE RIBOSIDE TRANSPORTER PNUC"/>
    <property type="match status" value="1"/>
</dbReference>
<protein>
    <submittedName>
        <fullName evidence="14">Nicotinamide riboside transporter PnuC</fullName>
    </submittedName>
</protein>
<evidence type="ECO:0000256" key="9">
    <source>
        <dbReference type="ARBA" id="ARBA00022989"/>
    </source>
</evidence>
<dbReference type="EMBL" id="SNRY01001939">
    <property type="protein sequence ID" value="KAA6327734.1"/>
    <property type="molecule type" value="Genomic_DNA"/>
</dbReference>
<organism evidence="14">
    <name type="scientific">termite gut metagenome</name>
    <dbReference type="NCBI Taxonomy" id="433724"/>
    <lineage>
        <taxon>unclassified sequences</taxon>
        <taxon>metagenomes</taxon>
        <taxon>organismal metagenomes</taxon>
    </lineage>
</organism>
<dbReference type="AlphaFoldDB" id="A0A5J4R399"/>
<keyword evidence="3" id="KW-1003">Cell membrane</keyword>
<feature type="transmembrane region" description="Helical" evidence="11">
    <location>
        <begin position="50"/>
        <end position="67"/>
    </location>
</feature>
<dbReference type="SUPFAM" id="SSF63999">
    <property type="entry name" value="Thiamin pyrophosphokinase, catalytic domain"/>
    <property type="match status" value="1"/>
</dbReference>
<dbReference type="GO" id="GO:0006772">
    <property type="term" value="P:thiamine metabolic process"/>
    <property type="evidence" value="ECO:0007669"/>
    <property type="project" value="InterPro"/>
</dbReference>
<dbReference type="GO" id="GO:0005886">
    <property type="term" value="C:plasma membrane"/>
    <property type="evidence" value="ECO:0007669"/>
    <property type="project" value="UniProtKB-SubCell"/>
</dbReference>
<evidence type="ECO:0000256" key="11">
    <source>
        <dbReference type="SAM" id="Phobius"/>
    </source>
</evidence>
<evidence type="ECO:0000259" key="13">
    <source>
        <dbReference type="Pfam" id="PF21275"/>
    </source>
</evidence>
<evidence type="ECO:0000256" key="2">
    <source>
        <dbReference type="ARBA" id="ARBA00022448"/>
    </source>
</evidence>
<dbReference type="InterPro" id="IPR006419">
    <property type="entry name" value="NMN_transpt_PnuC"/>
</dbReference>
<dbReference type="Gene3D" id="3.40.50.10240">
    <property type="entry name" value="Thiamin pyrophosphokinase, catalytic domain"/>
    <property type="match status" value="1"/>
</dbReference>
<dbReference type="GO" id="GO:0009229">
    <property type="term" value="P:thiamine diphosphate biosynthetic process"/>
    <property type="evidence" value="ECO:0007669"/>
    <property type="project" value="InterPro"/>
</dbReference>
<feature type="domain" description="Thiamin pyrophosphokinase-like substrate-binding" evidence="13">
    <location>
        <begin position="340"/>
        <end position="408"/>
    </location>
</feature>
<feature type="transmembrane region" description="Helical" evidence="11">
    <location>
        <begin position="162"/>
        <end position="179"/>
    </location>
</feature>
<comment type="subcellular location">
    <subcellularLocation>
        <location evidence="1">Cell membrane</location>
        <topology evidence="1">Multi-pass membrane protein</topology>
    </subcellularLocation>
</comment>
<evidence type="ECO:0000256" key="8">
    <source>
        <dbReference type="ARBA" id="ARBA00022840"/>
    </source>
</evidence>
<name>A0A5J4R399_9ZZZZ</name>
<dbReference type="CDD" id="cd07995">
    <property type="entry name" value="TPK"/>
    <property type="match status" value="1"/>
</dbReference>
<evidence type="ECO:0000256" key="5">
    <source>
        <dbReference type="ARBA" id="ARBA00022692"/>
    </source>
</evidence>
<keyword evidence="4" id="KW-0808">Transferase</keyword>
<evidence type="ECO:0000256" key="7">
    <source>
        <dbReference type="ARBA" id="ARBA00022777"/>
    </source>
</evidence>
<keyword evidence="8" id="KW-0067">ATP-binding</keyword>